<organism evidence="7 8">
    <name type="scientific">SAR86 cluster bacterium</name>
    <dbReference type="NCBI Taxonomy" id="2030880"/>
    <lineage>
        <taxon>Bacteria</taxon>
        <taxon>Pseudomonadati</taxon>
        <taxon>Pseudomonadota</taxon>
        <taxon>Gammaproteobacteria</taxon>
        <taxon>SAR86 cluster</taxon>
    </lineage>
</organism>
<dbReference type="PANTHER" id="PTHR23508">
    <property type="entry name" value="CARBOXYLIC ACID TRANSPORTER PROTEIN HOMOLOG"/>
    <property type="match status" value="1"/>
</dbReference>
<dbReference type="InterPro" id="IPR036259">
    <property type="entry name" value="MFS_trans_sf"/>
</dbReference>
<dbReference type="Gene3D" id="1.20.1250.20">
    <property type="entry name" value="MFS general substrate transporter like domains"/>
    <property type="match status" value="2"/>
</dbReference>
<dbReference type="PROSITE" id="PS50850">
    <property type="entry name" value="MFS"/>
    <property type="match status" value="1"/>
</dbReference>
<proteinExistence type="predicted"/>
<feature type="transmembrane region" description="Helical" evidence="5">
    <location>
        <begin position="82"/>
        <end position="101"/>
    </location>
</feature>
<evidence type="ECO:0000313" key="8">
    <source>
        <dbReference type="Proteomes" id="UP000228987"/>
    </source>
</evidence>
<dbReference type="GO" id="GO:0005886">
    <property type="term" value="C:plasma membrane"/>
    <property type="evidence" value="ECO:0007669"/>
    <property type="project" value="TreeGrafter"/>
</dbReference>
<accession>A0A2A5C825</accession>
<keyword evidence="4 5" id="KW-0472">Membrane</keyword>
<feature type="transmembrane region" description="Helical" evidence="5">
    <location>
        <begin position="319"/>
        <end position="339"/>
    </location>
</feature>
<reference evidence="8" key="1">
    <citation type="submission" date="2017-08" db="EMBL/GenBank/DDBJ databases">
        <title>A dynamic microbial community with high functional redundancy inhabits the cold, oxic subseafloor aquifer.</title>
        <authorList>
            <person name="Tully B.J."/>
            <person name="Wheat C.G."/>
            <person name="Glazer B.T."/>
            <person name="Huber J.A."/>
        </authorList>
    </citation>
    <scope>NUCLEOTIDE SEQUENCE [LARGE SCALE GENOMIC DNA]</scope>
</reference>
<feature type="transmembrane region" description="Helical" evidence="5">
    <location>
        <begin position="297"/>
        <end position="313"/>
    </location>
</feature>
<protein>
    <submittedName>
        <fullName evidence="7">MFS transporter</fullName>
    </submittedName>
</protein>
<evidence type="ECO:0000256" key="4">
    <source>
        <dbReference type="ARBA" id="ARBA00023136"/>
    </source>
</evidence>
<feature type="transmembrane region" description="Helical" evidence="5">
    <location>
        <begin position="49"/>
        <end position="70"/>
    </location>
</feature>
<feature type="transmembrane region" description="Helical" evidence="5">
    <location>
        <begin position="143"/>
        <end position="164"/>
    </location>
</feature>
<dbReference type="SUPFAM" id="SSF103473">
    <property type="entry name" value="MFS general substrate transporter"/>
    <property type="match status" value="1"/>
</dbReference>
<dbReference type="PANTHER" id="PTHR23508:SF10">
    <property type="entry name" value="CARBOXYLIC ACID TRANSPORTER PROTEIN HOMOLOG"/>
    <property type="match status" value="1"/>
</dbReference>
<evidence type="ECO:0000259" key="6">
    <source>
        <dbReference type="PROSITE" id="PS50850"/>
    </source>
</evidence>
<dbReference type="Proteomes" id="UP000228987">
    <property type="component" value="Unassembled WGS sequence"/>
</dbReference>
<keyword evidence="2 5" id="KW-0812">Transmembrane</keyword>
<dbReference type="GO" id="GO:0046943">
    <property type="term" value="F:carboxylic acid transmembrane transporter activity"/>
    <property type="evidence" value="ECO:0007669"/>
    <property type="project" value="TreeGrafter"/>
</dbReference>
<feature type="transmembrane region" description="Helical" evidence="5">
    <location>
        <begin position="170"/>
        <end position="189"/>
    </location>
</feature>
<evidence type="ECO:0000256" key="3">
    <source>
        <dbReference type="ARBA" id="ARBA00022989"/>
    </source>
</evidence>
<sequence length="430" mass="45153">MQQNNNKWDTNYEWKVVVLLALAFGFVGMDRFVIGTLWNTISADLGLDPGAIGNLAGLTAVAWGLFAIIFGRLADRWGHRKIILTSVVLFSLMGGVTGLATGMTFFILIRTLLGITEGAYTPTSFTAVAVASKPSRRGLNQGFQQCGVALLGLALAPIIATQMLNAGISWRMIFILIALPGFIFAFLLWRVLKEPKDTQGAEALGVVQETDDISFGELLISYAGPLKSYNVVIATLALLGAMCGLFTMAAFMPVYLENVVGLSLGEMGIVTSAVGFGGFFGQFGWPGLSDKLGRKPVCIIGFAAAAACLYWFLQIEAGVGALFVPLFLSAFFCFGNIALITGPIATEAAPVGMVAASIGVVVGVGEIFGGGLGPIVGSFVVPNMGLSGPLYVALYGMIFGFVLSLFLKETAPIKTAATNPQAIDESGPVA</sequence>
<feature type="transmembrane region" description="Helical" evidence="5">
    <location>
        <begin position="231"/>
        <end position="255"/>
    </location>
</feature>
<gene>
    <name evidence="7" type="ORF">COA71_12330</name>
</gene>
<feature type="domain" description="Major facilitator superfamily (MFS) profile" evidence="6">
    <location>
        <begin position="16"/>
        <end position="412"/>
    </location>
</feature>
<comment type="subcellular location">
    <subcellularLocation>
        <location evidence="1">Membrane</location>
        <topology evidence="1">Multi-pass membrane protein</topology>
    </subcellularLocation>
</comment>
<dbReference type="InterPro" id="IPR011701">
    <property type="entry name" value="MFS"/>
</dbReference>
<dbReference type="EMBL" id="NVWI01000011">
    <property type="protein sequence ID" value="PCJ39957.1"/>
    <property type="molecule type" value="Genomic_DNA"/>
</dbReference>
<evidence type="ECO:0000256" key="2">
    <source>
        <dbReference type="ARBA" id="ARBA00022692"/>
    </source>
</evidence>
<feature type="transmembrane region" description="Helical" evidence="5">
    <location>
        <begin position="351"/>
        <end position="376"/>
    </location>
</feature>
<name>A0A2A5C825_9GAMM</name>
<evidence type="ECO:0000313" key="7">
    <source>
        <dbReference type="EMBL" id="PCJ39957.1"/>
    </source>
</evidence>
<dbReference type="InterPro" id="IPR020846">
    <property type="entry name" value="MFS_dom"/>
</dbReference>
<evidence type="ECO:0000256" key="1">
    <source>
        <dbReference type="ARBA" id="ARBA00004141"/>
    </source>
</evidence>
<comment type="caution">
    <text evidence="7">The sequence shown here is derived from an EMBL/GenBank/DDBJ whole genome shotgun (WGS) entry which is preliminary data.</text>
</comment>
<dbReference type="Pfam" id="PF07690">
    <property type="entry name" value="MFS_1"/>
    <property type="match status" value="1"/>
</dbReference>
<feature type="transmembrane region" description="Helical" evidence="5">
    <location>
        <begin position="12"/>
        <end position="29"/>
    </location>
</feature>
<feature type="transmembrane region" description="Helical" evidence="5">
    <location>
        <begin position="267"/>
        <end position="285"/>
    </location>
</feature>
<feature type="transmembrane region" description="Helical" evidence="5">
    <location>
        <begin position="388"/>
        <end position="407"/>
    </location>
</feature>
<feature type="transmembrane region" description="Helical" evidence="5">
    <location>
        <begin position="107"/>
        <end position="131"/>
    </location>
</feature>
<keyword evidence="3 5" id="KW-1133">Transmembrane helix</keyword>
<dbReference type="AlphaFoldDB" id="A0A2A5C825"/>
<evidence type="ECO:0000256" key="5">
    <source>
        <dbReference type="SAM" id="Phobius"/>
    </source>
</evidence>